<evidence type="ECO:0000256" key="4">
    <source>
        <dbReference type="ARBA" id="ARBA00022807"/>
    </source>
</evidence>
<proteinExistence type="inferred from homology"/>
<reference evidence="6 7" key="1">
    <citation type="submission" date="2016-03" db="EMBL/GenBank/DDBJ databases">
        <authorList>
            <person name="Devillers H."/>
        </authorList>
    </citation>
    <scope>NUCLEOTIDE SEQUENCE [LARGE SCALE GENOMIC DNA]</scope>
    <source>
        <strain evidence="6">CBS 11717</strain>
    </source>
</reference>
<accession>A0A1G4JG97</accession>
<keyword evidence="3" id="KW-0378">Hydrolase</keyword>
<evidence type="ECO:0000313" key="7">
    <source>
        <dbReference type="Proteomes" id="UP000191024"/>
    </source>
</evidence>
<dbReference type="AlphaFoldDB" id="A0A1G4JG97"/>
<keyword evidence="4" id="KW-0788">Thiol protease</keyword>
<comment type="similarity">
    <text evidence="1">Belongs to the peptidase C2 family. PalB/RIM13 subfamily.</text>
</comment>
<evidence type="ECO:0000256" key="2">
    <source>
        <dbReference type="ARBA" id="ARBA00022670"/>
    </source>
</evidence>
<keyword evidence="2" id="KW-0645">Protease</keyword>
<dbReference type="PANTHER" id="PTHR46143:SF1">
    <property type="entry name" value="CALPAIN-7"/>
    <property type="match status" value="1"/>
</dbReference>
<evidence type="ECO:0000256" key="3">
    <source>
        <dbReference type="ARBA" id="ARBA00022801"/>
    </source>
</evidence>
<evidence type="ECO:0000313" key="6">
    <source>
        <dbReference type="EMBL" id="SCU89339.1"/>
    </source>
</evidence>
<dbReference type="InterPro" id="IPR051297">
    <property type="entry name" value="PalB/RIM13"/>
</dbReference>
<keyword evidence="7" id="KW-1185">Reference proteome</keyword>
<dbReference type="Gene3D" id="2.60.120.380">
    <property type="match status" value="1"/>
</dbReference>
<sequence>MGAGSESGMGTDVLDIWQKLAQLQWDGFTAGKVDVQTAQDVLQSAIRSRDPRLRDAVRRAIDELVPAGGAGIPMATQFEWLTSVVHGRRYPPIPLSVAGPTAWNDPTALERTNQRKTGSSGLELQDCTEPLAVEQHASIDDCSFVTALINLATHAPDALRVRPVGHGAYDVNLSFNGADDRLVRVYATDSSPRLSSEDPQHAVLEQAYLQIRGPAFGGSNAGVDTFLVGGFVPEMHDLASLDTHTVHQMLCGAGDAVANDECVVALSTGDHVTDSSLLPAHDYPLVVGRDWAGRRELQVRDPLSASLIIPISDFPRLAQFRAAYISWNPRRRFRRHERLHFRYSSARCNRFATVSDKPVFEVQGQDPTQSPHAGPSEVWVFLERHLPLDERAQDTLFCLPSPHGHHRTAQDSDTSNCGIALLKLKIPAGSATRVAVHTDTAATFTLHVLHNAHATACVRRVRRADLFCAEAEGVLRAGSNFGPFSNAEYYRNPAFSLEIPPVPAGRSAASKTVYLDIRLLLERHPETHAETPVNVQVFDVQDDELVRPIVFEETYVSAGHERRAMPLHAGSTYRLVCSAASADAETAFRLEVGVSDAALAEPAEPAQPYPSLPLKLTPAPLAYGSFPHRVARTFAWPARATTLAIPVKPRRLATPIHLRLLALDDALPVKSGVSFRMKCDDDDSSSSSFPPSAETALQAWQGCRENVTMPRQGHVIRGRLARDAAFKLMVLQRDGVTSETRRKAQQWRIELGSQYEVDVGEPEFACHSGHSAP</sequence>
<evidence type="ECO:0000256" key="5">
    <source>
        <dbReference type="ARBA" id="ARBA00042255"/>
    </source>
</evidence>
<organism evidence="6 7">
    <name type="scientific">Lachancea mirantina</name>
    <dbReference type="NCBI Taxonomy" id="1230905"/>
    <lineage>
        <taxon>Eukaryota</taxon>
        <taxon>Fungi</taxon>
        <taxon>Dikarya</taxon>
        <taxon>Ascomycota</taxon>
        <taxon>Saccharomycotina</taxon>
        <taxon>Saccharomycetes</taxon>
        <taxon>Saccharomycetales</taxon>
        <taxon>Saccharomycetaceae</taxon>
        <taxon>Lachancea</taxon>
    </lineage>
</organism>
<dbReference type="Proteomes" id="UP000191024">
    <property type="component" value="Chromosome D"/>
</dbReference>
<dbReference type="OrthoDB" id="167576at2759"/>
<dbReference type="GO" id="GO:0004197">
    <property type="term" value="F:cysteine-type endopeptidase activity"/>
    <property type="evidence" value="ECO:0007669"/>
    <property type="project" value="TreeGrafter"/>
</dbReference>
<dbReference type="InterPro" id="IPR036213">
    <property type="entry name" value="Calpain_III_sf"/>
</dbReference>
<dbReference type="SUPFAM" id="SSF49758">
    <property type="entry name" value="Calpain large subunit, middle domain (domain III)"/>
    <property type="match status" value="1"/>
</dbReference>
<dbReference type="STRING" id="1230905.A0A1G4JG97"/>
<evidence type="ECO:0000256" key="1">
    <source>
        <dbReference type="ARBA" id="ARBA00010193"/>
    </source>
</evidence>
<dbReference type="PANTHER" id="PTHR46143">
    <property type="entry name" value="CALPAIN-7"/>
    <property type="match status" value="1"/>
</dbReference>
<dbReference type="SUPFAM" id="SSF54001">
    <property type="entry name" value="Cysteine proteinases"/>
    <property type="match status" value="1"/>
</dbReference>
<gene>
    <name evidence="6" type="ORF">LAMI_0D13212G</name>
</gene>
<dbReference type="GO" id="GO:0006508">
    <property type="term" value="P:proteolysis"/>
    <property type="evidence" value="ECO:0007669"/>
    <property type="project" value="UniProtKB-KW"/>
</dbReference>
<name>A0A1G4JG97_9SACH</name>
<dbReference type="InterPro" id="IPR038765">
    <property type="entry name" value="Papain-like_cys_pep_sf"/>
</dbReference>
<dbReference type="EMBL" id="LT598463">
    <property type="protein sequence ID" value="SCU89339.1"/>
    <property type="molecule type" value="Genomic_DNA"/>
</dbReference>
<protein>
    <recommendedName>
        <fullName evidence="5">Cysteine protease RIM13</fullName>
    </recommendedName>
</protein>